<dbReference type="Gene3D" id="3.20.20.140">
    <property type="entry name" value="Metal-dependent hydrolases"/>
    <property type="match status" value="1"/>
</dbReference>
<name>A0A327M8H8_9PROT</name>
<dbReference type="PROSITE" id="PS51365">
    <property type="entry name" value="RENAL_DIPEPTIDASE_2"/>
    <property type="match status" value="1"/>
</dbReference>
<evidence type="ECO:0000313" key="2">
    <source>
        <dbReference type="Proteomes" id="UP000249065"/>
    </source>
</evidence>
<gene>
    <name evidence="1" type="ORF">DOO78_12625</name>
</gene>
<organism evidence="1 2">
    <name type="scientific">Roseicella frigidaeris</name>
    <dbReference type="NCBI Taxonomy" id="2230885"/>
    <lineage>
        <taxon>Bacteria</taxon>
        <taxon>Pseudomonadati</taxon>
        <taxon>Pseudomonadota</taxon>
        <taxon>Alphaproteobacteria</taxon>
        <taxon>Acetobacterales</taxon>
        <taxon>Roseomonadaceae</taxon>
        <taxon>Roseicella</taxon>
    </lineage>
</organism>
<accession>A0A327M8H8</accession>
<keyword evidence="2" id="KW-1185">Reference proteome</keyword>
<dbReference type="EMBL" id="QLIX01000008">
    <property type="protein sequence ID" value="RAI58676.1"/>
    <property type="molecule type" value="Genomic_DNA"/>
</dbReference>
<dbReference type="InterPro" id="IPR032466">
    <property type="entry name" value="Metal_Hydrolase"/>
</dbReference>
<dbReference type="GO" id="GO:0006508">
    <property type="term" value="P:proteolysis"/>
    <property type="evidence" value="ECO:0007669"/>
    <property type="project" value="InterPro"/>
</dbReference>
<dbReference type="OrthoDB" id="9804920at2"/>
<dbReference type="InterPro" id="IPR008257">
    <property type="entry name" value="Pept_M19"/>
</dbReference>
<sequence length="418" mass="43756">MTVEVLGVAGRPGAGPQRVRGTWQALPADDSAGWRWQLREARWEPAAAGTPPDPWLPGPWLRRRALLAAGPLLCAAAGGCARGEAPPSAAAQALLASAAPMDLHSHAGRVILGRNRPRPTEPLAGPMREGGMRLVALAMVADTPTTMVTPERRIEAYRTPLPGELRAHAEAAFARLAGLVAEQGLAVVTDQAGLRAARQPGAGPAVIVASEGADWLEGEEARLDAAIQAHRLRHLQLVHYRVNELGDIQTAAPVHGGLTEFGAAVVRRCNRLGVVVDVAHGTYWLTQRAAEVTTRPLVLSHTALSARPSLRSRWITPEHARLVAGTGGVIGVWPLTGPEAPTLRAYAASIARMVDAVGIAHVGIGSDMLGLLGTPAYGDYRETPALAAALLAQGFAPDEAALLLGGNYARVLEAVLPG</sequence>
<dbReference type="PANTHER" id="PTHR10443:SF12">
    <property type="entry name" value="DIPEPTIDASE"/>
    <property type="match status" value="1"/>
</dbReference>
<dbReference type="PANTHER" id="PTHR10443">
    <property type="entry name" value="MICROSOMAL DIPEPTIDASE"/>
    <property type="match status" value="1"/>
</dbReference>
<comment type="caution">
    <text evidence="1">The sequence shown here is derived from an EMBL/GenBank/DDBJ whole genome shotgun (WGS) entry which is preliminary data.</text>
</comment>
<reference evidence="2" key="1">
    <citation type="submission" date="2018-06" db="EMBL/GenBank/DDBJ databases">
        <authorList>
            <person name="Khan S.A."/>
        </authorList>
    </citation>
    <scope>NUCLEOTIDE SEQUENCE [LARGE SCALE GENOMIC DNA]</scope>
    <source>
        <strain evidence="2">DB-1506</strain>
    </source>
</reference>
<proteinExistence type="predicted"/>
<dbReference type="GO" id="GO:0070573">
    <property type="term" value="F:metallodipeptidase activity"/>
    <property type="evidence" value="ECO:0007669"/>
    <property type="project" value="InterPro"/>
</dbReference>
<protein>
    <submittedName>
        <fullName evidence="1">Peptidase M19</fullName>
    </submittedName>
</protein>
<dbReference type="Pfam" id="PF01244">
    <property type="entry name" value="Peptidase_M19"/>
    <property type="match status" value="1"/>
</dbReference>
<dbReference type="SUPFAM" id="SSF51556">
    <property type="entry name" value="Metallo-dependent hydrolases"/>
    <property type="match status" value="1"/>
</dbReference>
<evidence type="ECO:0000313" key="1">
    <source>
        <dbReference type="EMBL" id="RAI58676.1"/>
    </source>
</evidence>
<dbReference type="AlphaFoldDB" id="A0A327M8H8"/>
<dbReference type="Proteomes" id="UP000249065">
    <property type="component" value="Unassembled WGS sequence"/>
</dbReference>